<evidence type="ECO:0000256" key="4">
    <source>
        <dbReference type="ARBA" id="ARBA00022496"/>
    </source>
</evidence>
<evidence type="ECO:0000256" key="5">
    <source>
        <dbReference type="ARBA" id="ARBA00022692"/>
    </source>
</evidence>
<dbReference type="PANTHER" id="PTHR32552:SF81">
    <property type="entry name" value="TONB-DEPENDENT OUTER MEMBRANE RECEPTOR"/>
    <property type="match status" value="1"/>
</dbReference>
<evidence type="ECO:0000256" key="7">
    <source>
        <dbReference type="ARBA" id="ARBA00023065"/>
    </source>
</evidence>
<keyword evidence="6" id="KW-0408">Iron</keyword>
<evidence type="ECO:0000256" key="1">
    <source>
        <dbReference type="ARBA" id="ARBA00004571"/>
    </source>
</evidence>
<comment type="subcellular location">
    <subcellularLocation>
        <location evidence="1">Cell outer membrane</location>
        <topology evidence="1">Multi-pass membrane protein</topology>
    </subcellularLocation>
</comment>
<dbReference type="InterPro" id="IPR012910">
    <property type="entry name" value="Plug_dom"/>
</dbReference>
<evidence type="ECO:0000256" key="10">
    <source>
        <dbReference type="ARBA" id="ARBA00023237"/>
    </source>
</evidence>
<organism evidence="15 16">
    <name type="scientific">Phenylobacterium parvum</name>
    <dbReference type="NCBI Taxonomy" id="2201350"/>
    <lineage>
        <taxon>Bacteria</taxon>
        <taxon>Pseudomonadati</taxon>
        <taxon>Pseudomonadota</taxon>
        <taxon>Alphaproteobacteria</taxon>
        <taxon>Caulobacterales</taxon>
        <taxon>Caulobacteraceae</taxon>
        <taxon>Phenylobacterium</taxon>
    </lineage>
</organism>
<keyword evidence="8 11" id="KW-0798">TonB box</keyword>
<evidence type="ECO:0000256" key="12">
    <source>
        <dbReference type="SAM" id="SignalP"/>
    </source>
</evidence>
<dbReference type="Pfam" id="PF00593">
    <property type="entry name" value="TonB_dep_Rec_b-barrel"/>
    <property type="match status" value="1"/>
</dbReference>
<keyword evidence="12" id="KW-0732">Signal</keyword>
<dbReference type="InterPro" id="IPR036942">
    <property type="entry name" value="Beta-barrel_TonB_sf"/>
</dbReference>
<accession>A0A2Z3HTD0</accession>
<keyword evidence="4" id="KW-0410">Iron transport</keyword>
<dbReference type="Proteomes" id="UP000247763">
    <property type="component" value="Chromosome"/>
</dbReference>
<dbReference type="AlphaFoldDB" id="A0A2Z3HTD0"/>
<dbReference type="PANTHER" id="PTHR32552">
    <property type="entry name" value="FERRICHROME IRON RECEPTOR-RELATED"/>
    <property type="match status" value="1"/>
</dbReference>
<keyword evidence="2" id="KW-0813">Transport</keyword>
<dbReference type="RefSeq" id="WP_110449200.1">
    <property type="nucleotide sequence ID" value="NZ_CP029479.1"/>
</dbReference>
<keyword evidence="7" id="KW-0406">Ion transport</keyword>
<dbReference type="GO" id="GO:0006826">
    <property type="term" value="P:iron ion transport"/>
    <property type="evidence" value="ECO:0007669"/>
    <property type="project" value="UniProtKB-KW"/>
</dbReference>
<dbReference type="GO" id="GO:0009279">
    <property type="term" value="C:cell outer membrane"/>
    <property type="evidence" value="ECO:0007669"/>
    <property type="project" value="UniProtKB-SubCell"/>
</dbReference>
<feature type="signal peptide" evidence="12">
    <location>
        <begin position="1"/>
        <end position="28"/>
    </location>
</feature>
<evidence type="ECO:0000256" key="8">
    <source>
        <dbReference type="ARBA" id="ARBA00023077"/>
    </source>
</evidence>
<sequence length="781" mass="85497">MTRATPPARLTALLLASTMLAGAPSAFAAEDEAASVEELVVTAQKRAENIQDVPVAVTALSTRKLQELHVESFDDYVKFLPSVAYQSSAPGFSTVYMRGVASGGDGNHSGSMPSVGTYLDEQPITSIGGALDLHVYDVARVEALAGPQGTLYGASSQAGTIKIVTNAADPTGFAAAYDVGANTVSDGGPGYSLEGMVNIPLNDRMAVRLVAWNTHDGGYIDNVKGTRTYPTSGVTINNNARARDDYNEVDTWGVRIAGLVDLNENWTIRPTFMSQDTRSDGIFAYDRTQGPMKVTHYLPESGHDRWHQAALAVEGRIADFDLVVSSAYMDRRIDSQSDYTDYSFFYDTLFGSGAYITDATGRVIDPTQRITGRDHFTRVSNEIRLSSPQDQRVRFVVGAFQQRQTHFIEQNYQITGIGPDITVTGWPDTLWLTEQQRIDRDYAAFGEAYVDLTEKLTLTLGMRAFKTDNSLEGFFGFSDGYSSRTGEAACFAPGKVGRAPCTNLDKRVKETGQIYKINLNYKLSDDKLVYATYSQGFRPGGINRRATLAPYEADYLYNYELGWKTEWADNSIRWNGAVFFETWKDFQFSYLGANSFTQILNAGQAEIKGAETEVSWAAPVQGLTVTGGASYTDAYLTEAYCGTTDAQGKPIKTCADPQAPSGTALPVTPKLKANARVRYEFDLSGFEAHVQAVGLYQSEAWPDLRLEERGILGQQDAFGSVDVAAGLARGNWRAELIISNLFDEVGDKYRYAQCTPTVCGGRTYSVPIRPRTIGLSFGQKF</sequence>
<name>A0A2Z3HTD0_9CAUL</name>
<evidence type="ECO:0000256" key="9">
    <source>
        <dbReference type="ARBA" id="ARBA00023136"/>
    </source>
</evidence>
<keyword evidence="9 11" id="KW-0472">Membrane</keyword>
<keyword evidence="16" id="KW-1185">Reference proteome</keyword>
<dbReference type="Pfam" id="PF07715">
    <property type="entry name" value="Plug"/>
    <property type="match status" value="1"/>
</dbReference>
<dbReference type="SUPFAM" id="SSF56935">
    <property type="entry name" value="Porins"/>
    <property type="match status" value="1"/>
</dbReference>
<dbReference type="InterPro" id="IPR000531">
    <property type="entry name" value="Beta-barrel_TonB"/>
</dbReference>
<evidence type="ECO:0000256" key="6">
    <source>
        <dbReference type="ARBA" id="ARBA00023004"/>
    </source>
</evidence>
<evidence type="ECO:0000259" key="13">
    <source>
        <dbReference type="Pfam" id="PF00593"/>
    </source>
</evidence>
<keyword evidence="5" id="KW-0812">Transmembrane</keyword>
<comment type="similarity">
    <text evidence="11">Belongs to the TonB-dependent receptor family.</text>
</comment>
<feature type="domain" description="TonB-dependent receptor plug" evidence="14">
    <location>
        <begin position="50"/>
        <end position="160"/>
    </location>
</feature>
<feature type="chain" id="PRO_5016446693" evidence="12">
    <location>
        <begin position="29"/>
        <end position="781"/>
    </location>
</feature>
<evidence type="ECO:0000313" key="15">
    <source>
        <dbReference type="EMBL" id="AWM76631.1"/>
    </source>
</evidence>
<dbReference type="EMBL" id="CP029479">
    <property type="protein sequence ID" value="AWM76631.1"/>
    <property type="molecule type" value="Genomic_DNA"/>
</dbReference>
<reference evidence="16" key="1">
    <citation type="submission" date="2018-05" db="EMBL/GenBank/DDBJ databases">
        <title>Genome sequencing of Phenylobacterium sp. HYN0004.</title>
        <authorList>
            <person name="Yi H."/>
            <person name="Baek C."/>
        </authorList>
    </citation>
    <scope>NUCLEOTIDE SEQUENCE [LARGE SCALE GENOMIC DNA]</scope>
    <source>
        <strain evidence="16">HYN0004</strain>
    </source>
</reference>
<dbReference type="KEGG" id="phb:HYN04_01915"/>
<keyword evidence="15" id="KW-0675">Receptor</keyword>
<keyword evidence="3" id="KW-1134">Transmembrane beta strand</keyword>
<keyword evidence="10" id="KW-0998">Cell outer membrane</keyword>
<dbReference type="InterPro" id="IPR039426">
    <property type="entry name" value="TonB-dep_rcpt-like"/>
</dbReference>
<proteinExistence type="inferred from homology"/>
<evidence type="ECO:0000259" key="14">
    <source>
        <dbReference type="Pfam" id="PF07715"/>
    </source>
</evidence>
<dbReference type="Gene3D" id="2.40.170.20">
    <property type="entry name" value="TonB-dependent receptor, beta-barrel domain"/>
    <property type="match status" value="1"/>
</dbReference>
<gene>
    <name evidence="15" type="ORF">HYN04_01915</name>
</gene>
<evidence type="ECO:0000256" key="11">
    <source>
        <dbReference type="RuleBase" id="RU003357"/>
    </source>
</evidence>
<evidence type="ECO:0000313" key="16">
    <source>
        <dbReference type="Proteomes" id="UP000247763"/>
    </source>
</evidence>
<protein>
    <submittedName>
        <fullName evidence="15">TonB-dependent receptor</fullName>
    </submittedName>
</protein>
<feature type="domain" description="TonB-dependent receptor-like beta-barrel" evidence="13">
    <location>
        <begin position="211"/>
        <end position="741"/>
    </location>
</feature>
<evidence type="ECO:0000256" key="2">
    <source>
        <dbReference type="ARBA" id="ARBA00022448"/>
    </source>
</evidence>
<evidence type="ECO:0000256" key="3">
    <source>
        <dbReference type="ARBA" id="ARBA00022452"/>
    </source>
</evidence>
<dbReference type="OrthoDB" id="9760333at2"/>